<organism evidence="7">
    <name type="scientific">Oryza punctata</name>
    <name type="common">Red rice</name>
    <dbReference type="NCBI Taxonomy" id="4537"/>
    <lineage>
        <taxon>Eukaryota</taxon>
        <taxon>Viridiplantae</taxon>
        <taxon>Streptophyta</taxon>
        <taxon>Embryophyta</taxon>
        <taxon>Tracheophyta</taxon>
        <taxon>Spermatophyta</taxon>
        <taxon>Magnoliopsida</taxon>
        <taxon>Liliopsida</taxon>
        <taxon>Poales</taxon>
        <taxon>Poaceae</taxon>
        <taxon>BOP clade</taxon>
        <taxon>Oryzoideae</taxon>
        <taxon>Oryzeae</taxon>
        <taxon>Oryzinae</taxon>
        <taxon>Oryza</taxon>
    </lineage>
</organism>
<dbReference type="FunFam" id="3.10.20.90:FF:000179">
    <property type="entry name" value="Plant UBX domain-containing protein 4"/>
    <property type="match status" value="1"/>
</dbReference>
<name>A0A0E0KRK5_ORYPU</name>
<dbReference type="GO" id="GO:0008270">
    <property type="term" value="F:zinc ion binding"/>
    <property type="evidence" value="ECO:0007669"/>
    <property type="project" value="UniProtKB-KW"/>
</dbReference>
<evidence type="ECO:0000313" key="8">
    <source>
        <dbReference type="Proteomes" id="UP000026962"/>
    </source>
</evidence>
<dbReference type="PANTHER" id="PTHR35744:SF4">
    <property type="entry name" value="OS04G0464600 PROTEIN"/>
    <property type="match status" value="1"/>
</dbReference>
<dbReference type="HOGENOM" id="CLU_418203_0_0_1"/>
<feature type="domain" description="C2H2-type" evidence="5">
    <location>
        <begin position="428"/>
        <end position="456"/>
    </location>
</feature>
<dbReference type="SUPFAM" id="SSF54236">
    <property type="entry name" value="Ubiquitin-like"/>
    <property type="match status" value="1"/>
</dbReference>
<keyword evidence="2" id="KW-0479">Metal-binding</keyword>
<feature type="domain" description="SEP" evidence="6">
    <location>
        <begin position="122"/>
        <end position="187"/>
    </location>
</feature>
<dbReference type="Pfam" id="PF00789">
    <property type="entry name" value="UBX"/>
    <property type="match status" value="1"/>
</dbReference>
<accession>A0A0E0KRK5</accession>
<dbReference type="STRING" id="4537.A0A0E0KRK5"/>
<dbReference type="InterPro" id="IPR001012">
    <property type="entry name" value="UBX_dom"/>
</dbReference>
<feature type="compositionally biased region" description="Acidic residues" evidence="3">
    <location>
        <begin position="612"/>
        <end position="637"/>
    </location>
</feature>
<feature type="region of interest" description="Disordered" evidence="3">
    <location>
        <begin position="611"/>
        <end position="664"/>
    </location>
</feature>
<evidence type="ECO:0000256" key="1">
    <source>
        <dbReference type="ARBA" id="ARBA00022786"/>
    </source>
</evidence>
<keyword evidence="1" id="KW-0833">Ubl conjugation pathway</keyword>
<dbReference type="OMA" id="EEHTIPS"/>
<keyword evidence="2" id="KW-0862">Zinc</keyword>
<proteinExistence type="predicted"/>
<dbReference type="PANTHER" id="PTHR35744">
    <property type="entry name" value="C2H2-TYPE DOMAIN-CONTAINING PROTEIN"/>
    <property type="match status" value="1"/>
</dbReference>
<reference evidence="7" key="1">
    <citation type="submission" date="2015-04" db="UniProtKB">
        <authorList>
            <consortium name="EnsemblPlants"/>
        </authorList>
    </citation>
    <scope>IDENTIFICATION</scope>
</reference>
<dbReference type="Pfam" id="PF08059">
    <property type="entry name" value="SEP"/>
    <property type="match status" value="1"/>
</dbReference>
<evidence type="ECO:0000259" key="6">
    <source>
        <dbReference type="PROSITE" id="PS51399"/>
    </source>
</evidence>
<dbReference type="Gramene" id="OPUNC04G13100.1">
    <property type="protein sequence ID" value="OPUNC04G13100.1"/>
    <property type="gene ID" value="OPUNC04G13100"/>
</dbReference>
<dbReference type="eggNOG" id="KOG2086">
    <property type="taxonomic scope" value="Eukaryota"/>
</dbReference>
<dbReference type="CDD" id="cd01770">
    <property type="entry name" value="UBX_UBXN2"/>
    <property type="match status" value="1"/>
</dbReference>
<dbReference type="SMART" id="SM00553">
    <property type="entry name" value="SEP"/>
    <property type="match status" value="1"/>
</dbReference>
<protein>
    <recommendedName>
        <fullName evidence="9">C2H2-type domain-containing protein</fullName>
    </recommendedName>
</protein>
<feature type="region of interest" description="Disordered" evidence="3">
    <location>
        <begin position="85"/>
        <end position="119"/>
    </location>
</feature>
<dbReference type="Gene3D" id="3.30.420.210">
    <property type="entry name" value="SEP domain"/>
    <property type="match status" value="1"/>
</dbReference>
<dbReference type="InterPro" id="IPR012989">
    <property type="entry name" value="SEP_domain"/>
</dbReference>
<dbReference type="PROSITE" id="PS51399">
    <property type="entry name" value="SEP"/>
    <property type="match status" value="1"/>
</dbReference>
<dbReference type="GO" id="GO:0051117">
    <property type="term" value="F:ATPase binding"/>
    <property type="evidence" value="ECO:0007669"/>
    <property type="project" value="UniProtKB-ARBA"/>
</dbReference>
<sequence>MSSSNNGGGDKKPASGGRGGPTIRTLADISRGPSGFPGGGGGSDSDEPQEYYTGGEKSGMLVQDPTRRNTVDSIFEQARQMGALQDQPPPFEDQSSSSRSFTGTGRLLSGEAAPAASPPPGNVLHNIHFWNNGFTVDDGPLRDYDDPANADFIESIKKSQCPQELEPADRRTPVHVNVIKRLEDYQAPIKPPSPFQGVGRTLGGGSSAEESLAPAPATQEPRRSVGIVVDDSLPFTSIQLRLADGTRMVARFNMHHTVGDIRSFIDASRPGATRPYQLQTGFPPKQLADPAQTVEQAVSHLKELRLKSLRGHRVEEHTIPSLKIGPMFPPFSHLRRRPIAAIPNLLHRPSHSLSTSTTPATRAPTTPVAVLWDLAASRPPSTLPLYDAAVRLHLAATSFGRVRLSAAFVHPGHRLPAPSPSAAAATVHLCRVCGRRFRARDTLLRHFDAIHAREHAKRLARIDSSRGDRRVRLAAALSLKLSKYEKAARELTAAAADPCSPADDLRRARVAVELSSTPSVSLMERAHEVLDGGSVRCLMLVSGRDELAPLLRLAREKGVRSVVVGGESGPARWADVGFSWAEVIAGKARKAAPSVSGKWRDRDVLKRLEWRYEDEDEDDDDDDEEEVVFEEDGDEDEIKGLARKTKGKPWWKLESDSEDSSACS</sequence>
<evidence type="ECO:0000259" key="4">
    <source>
        <dbReference type="PROSITE" id="PS50033"/>
    </source>
</evidence>
<dbReference type="InterPro" id="IPR013087">
    <property type="entry name" value="Znf_C2H2_type"/>
</dbReference>
<feature type="compositionally biased region" description="Low complexity" evidence="3">
    <location>
        <begin position="207"/>
        <end position="217"/>
    </location>
</feature>
<feature type="region of interest" description="Disordered" evidence="3">
    <location>
        <begin position="187"/>
        <end position="219"/>
    </location>
</feature>
<evidence type="ECO:0000259" key="5">
    <source>
        <dbReference type="PROSITE" id="PS50157"/>
    </source>
</evidence>
<dbReference type="EnsemblPlants" id="OPUNC04G13100.1">
    <property type="protein sequence ID" value="OPUNC04G13100.1"/>
    <property type="gene ID" value="OPUNC04G13100"/>
</dbReference>
<keyword evidence="8" id="KW-1185">Reference proteome</keyword>
<dbReference type="PROSITE" id="PS00028">
    <property type="entry name" value="ZINC_FINGER_C2H2_1"/>
    <property type="match status" value="1"/>
</dbReference>
<dbReference type="PROSITE" id="PS50033">
    <property type="entry name" value="UBX"/>
    <property type="match status" value="1"/>
</dbReference>
<feature type="domain" description="UBX" evidence="4">
    <location>
        <begin position="231"/>
        <end position="297"/>
    </location>
</feature>
<evidence type="ECO:0000256" key="2">
    <source>
        <dbReference type="PROSITE-ProRule" id="PRU00042"/>
    </source>
</evidence>
<dbReference type="InterPro" id="IPR029071">
    <property type="entry name" value="Ubiquitin-like_domsf"/>
</dbReference>
<feature type="region of interest" description="Disordered" evidence="3">
    <location>
        <begin position="1"/>
        <end position="71"/>
    </location>
</feature>
<dbReference type="AlphaFoldDB" id="A0A0E0KRK5"/>
<dbReference type="FunFam" id="3.30.420.210:FF:000005">
    <property type="entry name" value="Plant UBX domain-containing protein 4"/>
    <property type="match status" value="1"/>
</dbReference>
<evidence type="ECO:0000256" key="3">
    <source>
        <dbReference type="SAM" id="MobiDB-lite"/>
    </source>
</evidence>
<dbReference type="Proteomes" id="UP000026962">
    <property type="component" value="Chromosome 4"/>
</dbReference>
<evidence type="ECO:0000313" key="7">
    <source>
        <dbReference type="EnsemblPlants" id="OPUNC04G13100.1"/>
    </source>
</evidence>
<dbReference type="Gene3D" id="3.10.20.90">
    <property type="entry name" value="Phosphatidylinositol 3-kinase Catalytic Subunit, Chain A, domain 1"/>
    <property type="match status" value="1"/>
</dbReference>
<dbReference type="PROSITE" id="PS50157">
    <property type="entry name" value="ZINC_FINGER_C2H2_2"/>
    <property type="match status" value="1"/>
</dbReference>
<evidence type="ECO:0008006" key="9">
    <source>
        <dbReference type="Google" id="ProtNLM"/>
    </source>
</evidence>
<keyword evidence="2" id="KW-0863">Zinc-finger</keyword>
<reference evidence="7" key="2">
    <citation type="submission" date="2018-05" db="EMBL/GenBank/DDBJ databases">
        <title>OpunRS2 (Oryza punctata Reference Sequence Version 2).</title>
        <authorList>
            <person name="Zhang J."/>
            <person name="Kudrna D."/>
            <person name="Lee S."/>
            <person name="Talag J."/>
            <person name="Welchert J."/>
            <person name="Wing R.A."/>
        </authorList>
    </citation>
    <scope>NUCLEOTIDE SEQUENCE [LARGE SCALE GENOMIC DNA]</scope>
</reference>
<dbReference type="SUPFAM" id="SSF102848">
    <property type="entry name" value="NSFL1 (p97 ATPase) cofactor p47, SEP domain"/>
    <property type="match status" value="1"/>
</dbReference>
<dbReference type="InterPro" id="IPR036241">
    <property type="entry name" value="NSFL1C_SEP_dom_sf"/>
</dbReference>